<evidence type="ECO:0000256" key="3">
    <source>
        <dbReference type="SAM" id="SignalP"/>
    </source>
</evidence>
<evidence type="ECO:0000313" key="6">
    <source>
        <dbReference type="EMBL" id="SEJ74772.1"/>
    </source>
</evidence>
<dbReference type="EMBL" id="FNZA01000017">
    <property type="protein sequence ID" value="SEJ74772.1"/>
    <property type="molecule type" value="Genomic_DNA"/>
</dbReference>
<gene>
    <name evidence="6" type="ORF">SAMN04488058_11717</name>
</gene>
<reference evidence="7" key="1">
    <citation type="submission" date="2016-10" db="EMBL/GenBank/DDBJ databases">
        <authorList>
            <person name="Varghese N."/>
            <person name="Submissions S."/>
        </authorList>
    </citation>
    <scope>NUCLEOTIDE SEQUENCE [LARGE SCALE GENOMIC DNA]</scope>
    <source>
        <strain evidence="7">CGMCC 1.10218</strain>
    </source>
</reference>
<evidence type="ECO:0000259" key="4">
    <source>
        <dbReference type="Pfam" id="PF01103"/>
    </source>
</evidence>
<protein>
    <submittedName>
        <fullName evidence="6">Outer membrane protein insertion porin family</fullName>
    </submittedName>
</protein>
<dbReference type="Proteomes" id="UP000199223">
    <property type="component" value="Unassembled WGS sequence"/>
</dbReference>
<dbReference type="Pfam" id="PF07244">
    <property type="entry name" value="POTRA"/>
    <property type="match status" value="1"/>
</dbReference>
<evidence type="ECO:0000259" key="5">
    <source>
        <dbReference type="Pfam" id="PF07244"/>
    </source>
</evidence>
<proteinExistence type="predicted"/>
<sequence length="799" mass="83278">MNAASASLVTAALLLGPLASAQTAPAAAPQSTTSQPPQTQTPQAQTVSEVVFVGFTVFEAAQLREALAGRVGVGAGQAATPAQLEDARSRLAASYPEVGFPFSPQVKLSTEATPQGLRVTFTADESAPISRVEVTGAASLSAAQVSTLFKSLADARRVTPASYEATLTALAKAYSDAGLAFRTEDVRARLEGTVLKVSVTEPLVAAVDLSALGEGVSAGALRTRGGQVLNTDAVNDDTRTLSNLLGRPVTWGAAPDAAGRLTVTFRPLESATAERVRQIEVSGNRSVSAADIAKVLRLQPGDVASPQLAQQDYYAIQKLYDSRGLVLVPSDDSLSFENGVLTFRLREAQIAGYVLNWQGDKPLLREDVALRQLPAVGSVFTRDSLRAGLFSLQSFDNVQITGQSSRALDPANPERLTFVLDLGPRPRSVPISADVSYAPQEGLGASVGYGTNNFLGTGNGLSVTFGAGGSDVNDRFSGSVNYTVPWIQADFLDFRARPTSLSLGAWSNVSGNNTLLIKGEDGVATAEDTGRQYSVRSTGASVGLGRDLSRNVSATAGVSVAQRRLTLEPYKAGDSAAVTGENRTTYQDDAAARAELPADSTTALTTLGLRFDNPNGAVPTFGARLNTTLGYGFGLQDGGTTRLSWGQIEAGGSAYQGFGRTLEDGTRQDVLAARVNAGTIVGQGGESNLFRVGGGSPNPAYELRGLPNTAYGTSYLTTSAEVRHNFGVKLGGVVQGIYGLAFVDAGDAWTPGNNANNFGLNVGYGVGAQVNTSLLNVQFAYGLNSSGSGKFTLRLGNFW</sequence>
<name>A0A1H7BJQ4_9DEIO</name>
<accession>A0A1H7BJQ4</accession>
<feature type="domain" description="POTRA" evidence="5">
    <location>
        <begin position="275"/>
        <end position="327"/>
    </location>
</feature>
<evidence type="ECO:0000256" key="1">
    <source>
        <dbReference type="ARBA" id="ARBA00004370"/>
    </source>
</evidence>
<keyword evidence="7" id="KW-1185">Reference proteome</keyword>
<dbReference type="GO" id="GO:0019867">
    <property type="term" value="C:outer membrane"/>
    <property type="evidence" value="ECO:0007669"/>
    <property type="project" value="InterPro"/>
</dbReference>
<dbReference type="Pfam" id="PF01103">
    <property type="entry name" value="Omp85"/>
    <property type="match status" value="1"/>
</dbReference>
<dbReference type="STRING" id="856736.SAMN04488058_11717"/>
<dbReference type="RefSeq" id="WP_092265300.1">
    <property type="nucleotide sequence ID" value="NZ_FNZA01000017.1"/>
</dbReference>
<evidence type="ECO:0000313" key="7">
    <source>
        <dbReference type="Proteomes" id="UP000199223"/>
    </source>
</evidence>
<feature type="domain" description="Bacterial surface antigen (D15)" evidence="4">
    <location>
        <begin position="453"/>
        <end position="799"/>
    </location>
</feature>
<dbReference type="InterPro" id="IPR010827">
    <property type="entry name" value="BamA/TamA_POTRA"/>
</dbReference>
<dbReference type="InterPro" id="IPR000184">
    <property type="entry name" value="Bac_surfAg_D15"/>
</dbReference>
<dbReference type="OrthoDB" id="9776356at2"/>
<dbReference type="AlphaFoldDB" id="A0A1H7BJQ4"/>
<keyword evidence="2" id="KW-0472">Membrane</keyword>
<organism evidence="6 7">
    <name type="scientific">Deinococcus reticulitermitis</name>
    <dbReference type="NCBI Taxonomy" id="856736"/>
    <lineage>
        <taxon>Bacteria</taxon>
        <taxon>Thermotogati</taxon>
        <taxon>Deinococcota</taxon>
        <taxon>Deinococci</taxon>
        <taxon>Deinococcales</taxon>
        <taxon>Deinococcaceae</taxon>
        <taxon>Deinococcus</taxon>
    </lineage>
</organism>
<evidence type="ECO:0000256" key="2">
    <source>
        <dbReference type="ARBA" id="ARBA00023136"/>
    </source>
</evidence>
<keyword evidence="3" id="KW-0732">Signal</keyword>
<dbReference type="Gene3D" id="2.40.160.50">
    <property type="entry name" value="membrane protein fhac: a member of the omp85/tpsb transporter family"/>
    <property type="match status" value="1"/>
</dbReference>
<comment type="subcellular location">
    <subcellularLocation>
        <location evidence="1">Membrane</location>
    </subcellularLocation>
</comment>
<feature type="chain" id="PRO_5011570736" evidence="3">
    <location>
        <begin position="22"/>
        <end position="799"/>
    </location>
</feature>
<feature type="signal peptide" evidence="3">
    <location>
        <begin position="1"/>
        <end position="21"/>
    </location>
</feature>
<dbReference type="Gene3D" id="3.10.20.310">
    <property type="entry name" value="membrane protein fhac"/>
    <property type="match status" value="1"/>
</dbReference>